<organism evidence="1 2">
    <name type="scientific">Aestuariirhabdus litorea</name>
    <dbReference type="NCBI Taxonomy" id="2528527"/>
    <lineage>
        <taxon>Bacteria</taxon>
        <taxon>Pseudomonadati</taxon>
        <taxon>Pseudomonadota</taxon>
        <taxon>Gammaproteobacteria</taxon>
        <taxon>Oceanospirillales</taxon>
        <taxon>Aestuariirhabdaceae</taxon>
        <taxon>Aestuariirhabdus</taxon>
    </lineage>
</organism>
<keyword evidence="2" id="KW-1185">Reference proteome</keyword>
<name>A0A3P3VJC7_9GAMM</name>
<proteinExistence type="predicted"/>
<sequence>MSSEPIQPLRVEYREPLLAVAEPVLEGEGGSITKGVTRAGEPCVVVNESALMDLLDEEDQMDAIKCYLFASEAERDQYIQQRWSLAIQWYRERLSRG</sequence>
<dbReference type="Proteomes" id="UP000280792">
    <property type="component" value="Unassembled WGS sequence"/>
</dbReference>
<comment type="caution">
    <text evidence="1">The sequence shown here is derived from an EMBL/GenBank/DDBJ whole genome shotgun (WGS) entry which is preliminary data.</text>
</comment>
<reference evidence="1 2" key="1">
    <citation type="submission" date="2018-08" db="EMBL/GenBank/DDBJ databases">
        <authorList>
            <person name="Khan S.A."/>
        </authorList>
    </citation>
    <scope>NUCLEOTIDE SEQUENCE [LARGE SCALE GENOMIC DNA]</scope>
    <source>
        <strain evidence="1 2">GTF-13</strain>
    </source>
</reference>
<dbReference type="EMBL" id="QWEZ01000002">
    <property type="protein sequence ID" value="RRJ82825.1"/>
    <property type="molecule type" value="Genomic_DNA"/>
</dbReference>
<dbReference type="RefSeq" id="WP_125016922.1">
    <property type="nucleotide sequence ID" value="NZ_QWEZ01000002.1"/>
</dbReference>
<gene>
    <name evidence="1" type="ORF">D0544_13320</name>
</gene>
<evidence type="ECO:0000313" key="1">
    <source>
        <dbReference type="EMBL" id="RRJ82825.1"/>
    </source>
</evidence>
<protein>
    <submittedName>
        <fullName evidence="1">Uncharacterized protein</fullName>
    </submittedName>
</protein>
<dbReference type="AlphaFoldDB" id="A0A3P3VJC7"/>
<accession>A0A3P3VJC7</accession>
<evidence type="ECO:0000313" key="2">
    <source>
        <dbReference type="Proteomes" id="UP000280792"/>
    </source>
</evidence>
<reference evidence="1 2" key="2">
    <citation type="submission" date="2018-12" db="EMBL/GenBank/DDBJ databases">
        <title>Simiduia agarivorans gen. nov., sp. nov., a marine, agarolytic bacterium isolated from shallow coastal water from Keelung, Taiwan.</title>
        <authorList>
            <person name="Shieh W.Y."/>
        </authorList>
    </citation>
    <scope>NUCLEOTIDE SEQUENCE [LARGE SCALE GENOMIC DNA]</scope>
    <source>
        <strain evidence="1 2">GTF-13</strain>
    </source>
</reference>